<evidence type="ECO:0000313" key="5">
    <source>
        <dbReference type="Proteomes" id="UP000316639"/>
    </source>
</evidence>
<dbReference type="InterPro" id="IPR001460">
    <property type="entry name" value="PCN-bd_Tpept"/>
</dbReference>
<keyword evidence="1" id="KW-0328">Glycosyltransferase</keyword>
<name>A0A563EQM7_9PSEU</name>
<feature type="domain" description="Penicillin-binding protein transpeptidase" evidence="3">
    <location>
        <begin position="119"/>
        <end position="371"/>
    </location>
</feature>
<dbReference type="AlphaFoldDB" id="A0A563EQM7"/>
<dbReference type="RefSeq" id="WP_146354139.1">
    <property type="nucleotide sequence ID" value="NZ_VOBR01000014.1"/>
</dbReference>
<dbReference type="SUPFAM" id="SSF56601">
    <property type="entry name" value="beta-lactamase/transpeptidase-like"/>
    <property type="match status" value="1"/>
</dbReference>
<dbReference type="OrthoDB" id="3683630at2"/>
<keyword evidence="2" id="KW-0808">Transferase</keyword>
<reference evidence="4 5" key="1">
    <citation type="submission" date="2019-07" db="EMBL/GenBank/DDBJ databases">
        <title>Lentzea xizangensis sp. nov., isolated from Qinghai-Tibetan Plateau Soils.</title>
        <authorList>
            <person name="Huang J."/>
        </authorList>
    </citation>
    <scope>NUCLEOTIDE SEQUENCE [LARGE SCALE GENOMIC DNA]</scope>
    <source>
        <strain evidence="4 5">FXJ1.1311</strain>
    </source>
</reference>
<accession>A0A563EQM7</accession>
<sequence length="407" mass="42190">MKKLLGVIGVLALVIGLAVWQRSDDAPPPAVVLKDVVLQYADGSELERIPGSTAHALRLSRVATQVVAELPRTGMTLDQLRSGGATIRTTLDPKAHTVAATTADLTTRGQPETLRTSLTAIDPASGAVKAYWPGKAYKEDYARGILRQAGSTFLPIDLVAALQAGKTLDTTYDGRSPRKIGGQTIRGPQQCSATCTLREALAKSSYPVFYDLVVNDTGTNGVKKAAHQAGVPQSVELDGKKVALLVGEDGSTPNGGIALGADNAELRPFDLAAAYATLASGGVRNEPFFIEKITGADGALLHQAVAKPVSAFHDDHVKSGDIAAQITGALQANPICDGKACQPGAYESPGSADQNSTAWMVGYTPTLAVSVFVGSDDEHTALKDAAGAPIDGTGLPATIWKGFLAGL</sequence>
<dbReference type="GO" id="GO:0030288">
    <property type="term" value="C:outer membrane-bounded periplasmic space"/>
    <property type="evidence" value="ECO:0007669"/>
    <property type="project" value="TreeGrafter"/>
</dbReference>
<dbReference type="Pfam" id="PF00905">
    <property type="entry name" value="Transpeptidase"/>
    <property type="match status" value="1"/>
</dbReference>
<dbReference type="GO" id="GO:0009252">
    <property type="term" value="P:peptidoglycan biosynthetic process"/>
    <property type="evidence" value="ECO:0007669"/>
    <property type="project" value="TreeGrafter"/>
</dbReference>
<gene>
    <name evidence="4" type="ORF">FKR81_22715</name>
</gene>
<evidence type="ECO:0000256" key="1">
    <source>
        <dbReference type="ARBA" id="ARBA00022676"/>
    </source>
</evidence>
<dbReference type="PANTHER" id="PTHR32282">
    <property type="entry name" value="BINDING PROTEIN TRANSPEPTIDASE, PUTATIVE-RELATED"/>
    <property type="match status" value="1"/>
</dbReference>
<dbReference type="Proteomes" id="UP000316639">
    <property type="component" value="Unassembled WGS sequence"/>
</dbReference>
<dbReference type="GO" id="GO:0008658">
    <property type="term" value="F:penicillin binding"/>
    <property type="evidence" value="ECO:0007669"/>
    <property type="project" value="InterPro"/>
</dbReference>
<comment type="caution">
    <text evidence="4">The sequence shown here is derived from an EMBL/GenBank/DDBJ whole genome shotgun (WGS) entry which is preliminary data.</text>
</comment>
<evidence type="ECO:0000256" key="2">
    <source>
        <dbReference type="ARBA" id="ARBA00022679"/>
    </source>
</evidence>
<dbReference type="GO" id="GO:0008955">
    <property type="term" value="F:peptidoglycan glycosyltransferase activity"/>
    <property type="evidence" value="ECO:0007669"/>
    <property type="project" value="TreeGrafter"/>
</dbReference>
<evidence type="ECO:0000313" key="4">
    <source>
        <dbReference type="EMBL" id="TWP50039.1"/>
    </source>
</evidence>
<dbReference type="PANTHER" id="PTHR32282:SF33">
    <property type="entry name" value="PEPTIDOGLYCAN GLYCOSYLTRANSFERASE"/>
    <property type="match status" value="1"/>
</dbReference>
<keyword evidence="5" id="KW-1185">Reference proteome</keyword>
<dbReference type="EMBL" id="VOBR01000014">
    <property type="protein sequence ID" value="TWP50039.1"/>
    <property type="molecule type" value="Genomic_DNA"/>
</dbReference>
<dbReference type="Gene3D" id="3.40.710.10">
    <property type="entry name" value="DD-peptidase/beta-lactamase superfamily"/>
    <property type="match status" value="1"/>
</dbReference>
<evidence type="ECO:0000259" key="3">
    <source>
        <dbReference type="Pfam" id="PF00905"/>
    </source>
</evidence>
<organism evidence="4 5">
    <name type="scientific">Lentzea tibetensis</name>
    <dbReference type="NCBI Taxonomy" id="2591470"/>
    <lineage>
        <taxon>Bacteria</taxon>
        <taxon>Bacillati</taxon>
        <taxon>Actinomycetota</taxon>
        <taxon>Actinomycetes</taxon>
        <taxon>Pseudonocardiales</taxon>
        <taxon>Pseudonocardiaceae</taxon>
        <taxon>Lentzea</taxon>
    </lineage>
</organism>
<proteinExistence type="predicted"/>
<dbReference type="InterPro" id="IPR050396">
    <property type="entry name" value="Glycosyltr_51/Transpeptidase"/>
</dbReference>
<protein>
    <submittedName>
        <fullName evidence="4">Penicillin-binding protein</fullName>
    </submittedName>
</protein>
<dbReference type="InterPro" id="IPR012338">
    <property type="entry name" value="Beta-lactam/transpept-like"/>
</dbReference>